<evidence type="ECO:0000256" key="2">
    <source>
        <dbReference type="ARBA" id="ARBA00033753"/>
    </source>
</evidence>
<dbReference type="STRING" id="1798183.GA0061080_104711"/>
<feature type="domain" description="TsaA-like" evidence="3">
    <location>
        <begin position="5"/>
        <end position="146"/>
    </location>
</feature>
<dbReference type="PANTHER" id="PTHR12818:SF0">
    <property type="entry name" value="TRNA (ADENINE(37)-N6)-METHYLTRANSFERASE"/>
    <property type="match status" value="1"/>
</dbReference>
<dbReference type="InterPro" id="IPR040372">
    <property type="entry name" value="YaeB-like"/>
</dbReference>
<keyword evidence="1" id="KW-0949">S-adenosyl-L-methionine</keyword>
<gene>
    <name evidence="4" type="ORF">GA0061080_104711</name>
</gene>
<evidence type="ECO:0000313" key="4">
    <source>
        <dbReference type="EMBL" id="SCC21923.1"/>
    </source>
</evidence>
<organism evidence="4 5">
    <name type="scientific">Gilliamella intestini</name>
    <dbReference type="NCBI Taxonomy" id="1798183"/>
    <lineage>
        <taxon>Bacteria</taxon>
        <taxon>Pseudomonadati</taxon>
        <taxon>Pseudomonadota</taxon>
        <taxon>Gammaproteobacteria</taxon>
        <taxon>Orbales</taxon>
        <taxon>Orbaceae</taxon>
        <taxon>Gilliamella</taxon>
    </lineage>
</organism>
<dbReference type="InterPro" id="IPR023370">
    <property type="entry name" value="TrmO-like_N"/>
</dbReference>
<accession>A0A1C4CS88</accession>
<dbReference type="Gene3D" id="3.30.2310.10">
    <property type="entry name" value="YaeB-like"/>
    <property type="match status" value="1"/>
</dbReference>
<dbReference type="InterPro" id="IPR023368">
    <property type="entry name" value="UPF0066_cons_site"/>
</dbReference>
<dbReference type="PROSITE" id="PS01318">
    <property type="entry name" value="TSAA_1"/>
    <property type="match status" value="1"/>
</dbReference>
<dbReference type="Pfam" id="PF01980">
    <property type="entry name" value="TrmO_N"/>
    <property type="match status" value="1"/>
</dbReference>
<reference evidence="5" key="1">
    <citation type="submission" date="2016-08" db="EMBL/GenBank/DDBJ databases">
        <authorList>
            <person name="Varghese N."/>
            <person name="Submissions Spin"/>
        </authorList>
    </citation>
    <scope>NUCLEOTIDE SEQUENCE [LARGE SCALE GENOMIC DNA]</scope>
    <source>
        <strain evidence="5">R-53144</strain>
    </source>
</reference>
<evidence type="ECO:0000256" key="1">
    <source>
        <dbReference type="ARBA" id="ARBA00022691"/>
    </source>
</evidence>
<evidence type="ECO:0000313" key="5">
    <source>
        <dbReference type="Proteomes" id="UP000199698"/>
    </source>
</evidence>
<protein>
    <submittedName>
        <fullName evidence="4">tRNA-Thr(GGU) m(6)t(6)A37 methyltransferase TsaA</fullName>
    </submittedName>
</protein>
<dbReference type="Gene3D" id="2.40.30.70">
    <property type="entry name" value="YaeB-like"/>
    <property type="match status" value="1"/>
</dbReference>
<dbReference type="GO" id="GO:0089715">
    <property type="term" value="F:tRNA (L-threonylcarbamoyladenosine(37)-C2) methyltransferase activity"/>
    <property type="evidence" value="ECO:0007669"/>
    <property type="project" value="TreeGrafter"/>
</dbReference>
<dbReference type="EMBL" id="FMBA01000047">
    <property type="protein sequence ID" value="SCC21923.1"/>
    <property type="molecule type" value="Genomic_DNA"/>
</dbReference>
<dbReference type="CDD" id="cd09281">
    <property type="entry name" value="UPF0066"/>
    <property type="match status" value="1"/>
</dbReference>
<dbReference type="PROSITE" id="PS51668">
    <property type="entry name" value="TSAA_2"/>
    <property type="match status" value="1"/>
</dbReference>
<proteinExistence type="inferred from homology"/>
<dbReference type="FunFam" id="2.40.30.70:FF:000001">
    <property type="entry name" value="tRNA (N6-threonylcarbamoyladenosine(37)-N6)-methyltransferase TrmO"/>
    <property type="match status" value="1"/>
</dbReference>
<dbReference type="NCBIfam" id="TIGR00104">
    <property type="entry name" value="tRNA_TsaA"/>
    <property type="match status" value="1"/>
</dbReference>
<dbReference type="GO" id="GO:0032259">
    <property type="term" value="P:methylation"/>
    <property type="evidence" value="ECO:0007669"/>
    <property type="project" value="UniProtKB-KW"/>
</dbReference>
<keyword evidence="4" id="KW-0489">Methyltransferase</keyword>
<sequence>MTYQIDPIGIIRSPYSEKFAVPRQPNLVRAGKGELHLLAPYNDPTSVKGLEQFSHLWLLFLFHHIDPEKWRLTVRPPRLGGNKTIGVFASRSPFRPNHIGLSAVELKDIVVENKQIILKLGSLDLVDGTPIIDIKPYLPYCDSHPDAFAGYAQSIPNEKLTVEFSQKAQLVLDLQKQNYPQLTELITQVISQDPRPAYKQNNNNSEQTYGITLYHFNIKWKIANNHAIIEHIYGKDINGN</sequence>
<dbReference type="SUPFAM" id="SSF118196">
    <property type="entry name" value="YaeB-like"/>
    <property type="match status" value="1"/>
</dbReference>
<keyword evidence="5" id="KW-1185">Reference proteome</keyword>
<dbReference type="InterPro" id="IPR041369">
    <property type="entry name" value="TrmO_C"/>
</dbReference>
<dbReference type="Proteomes" id="UP000199698">
    <property type="component" value="Unassembled WGS sequence"/>
</dbReference>
<dbReference type="PANTHER" id="PTHR12818">
    <property type="entry name" value="TRNA (ADENINE(37)-N6)-METHYLTRANSFERASE"/>
    <property type="match status" value="1"/>
</dbReference>
<dbReference type="InterPro" id="IPR036413">
    <property type="entry name" value="YaeB-like_sf"/>
</dbReference>
<dbReference type="Pfam" id="PF18389">
    <property type="entry name" value="TrmO_C"/>
    <property type="match status" value="1"/>
</dbReference>
<comment type="similarity">
    <text evidence="2">Belongs to the tRNA methyltransferase O family.</text>
</comment>
<dbReference type="AlphaFoldDB" id="A0A1C4CS88"/>
<dbReference type="InterPro" id="IPR036414">
    <property type="entry name" value="YaeB_N_sf"/>
</dbReference>
<keyword evidence="4" id="KW-0808">Transferase</keyword>
<evidence type="ECO:0000259" key="3">
    <source>
        <dbReference type="PROSITE" id="PS51668"/>
    </source>
</evidence>
<name>A0A1C4CS88_9GAMM</name>